<reference evidence="1 2" key="1">
    <citation type="journal article" date="2020" name="bioRxiv">
        <title>Sequence and annotation of 42 cannabis genomes reveals extensive copy number variation in cannabinoid synthesis and pathogen resistance genes.</title>
        <authorList>
            <person name="Mckernan K.J."/>
            <person name="Helbert Y."/>
            <person name="Kane L.T."/>
            <person name="Ebling H."/>
            <person name="Zhang L."/>
            <person name="Liu B."/>
            <person name="Eaton Z."/>
            <person name="Mclaughlin S."/>
            <person name="Kingan S."/>
            <person name="Baybayan P."/>
            <person name="Concepcion G."/>
            <person name="Jordan M."/>
            <person name="Riva A."/>
            <person name="Barbazuk W."/>
            <person name="Harkins T."/>
        </authorList>
    </citation>
    <scope>NUCLEOTIDE SEQUENCE [LARGE SCALE GENOMIC DNA]</scope>
    <source>
        <strain evidence="2">cv. Jamaican Lion 4</strain>
        <tissue evidence="1">Leaf</tissue>
    </source>
</reference>
<dbReference type="SUPFAM" id="SSF56219">
    <property type="entry name" value="DNase I-like"/>
    <property type="match status" value="1"/>
</dbReference>
<protein>
    <submittedName>
        <fullName evidence="1">Uncharacterized protein</fullName>
    </submittedName>
</protein>
<evidence type="ECO:0000313" key="1">
    <source>
        <dbReference type="EMBL" id="KAF4384967.1"/>
    </source>
</evidence>
<dbReference type="Proteomes" id="UP000525078">
    <property type="component" value="Unassembled WGS sequence"/>
</dbReference>
<evidence type="ECO:0000313" key="2">
    <source>
        <dbReference type="Proteomes" id="UP000525078"/>
    </source>
</evidence>
<dbReference type="PANTHER" id="PTHR33710:SF62">
    <property type="entry name" value="DUF4283 DOMAIN PROTEIN"/>
    <property type="match status" value="1"/>
</dbReference>
<comment type="caution">
    <text evidence="1">The sequence shown here is derived from an EMBL/GenBank/DDBJ whole genome shotgun (WGS) entry which is preliminary data.</text>
</comment>
<dbReference type="InterPro" id="IPR036691">
    <property type="entry name" value="Endo/exonu/phosph_ase_sf"/>
</dbReference>
<dbReference type="AlphaFoldDB" id="A0A7J6GPZ6"/>
<proteinExistence type="predicted"/>
<gene>
    <name evidence="1" type="ORF">F8388_010565</name>
</gene>
<name>A0A7J6GPZ6_CANSA</name>
<dbReference type="PANTHER" id="PTHR33710">
    <property type="entry name" value="BNAC02G09200D PROTEIN"/>
    <property type="match status" value="1"/>
</dbReference>
<sequence>MENFWKVINSFDLVDLTTKVDTFTWCNGQKENFMLQKLDRCLANVEWVNLFPNRKAFYLEWWCSDHKALVLNTYYDSNMEDCYTKQRSKFHFEEKCALGRQLTRPQRRIDVFGVKVVDLRLENGEWDVEFISRVFCEDDAD</sequence>
<organism evidence="1 2">
    <name type="scientific">Cannabis sativa</name>
    <name type="common">Hemp</name>
    <name type="synonym">Marijuana</name>
    <dbReference type="NCBI Taxonomy" id="3483"/>
    <lineage>
        <taxon>Eukaryota</taxon>
        <taxon>Viridiplantae</taxon>
        <taxon>Streptophyta</taxon>
        <taxon>Embryophyta</taxon>
        <taxon>Tracheophyta</taxon>
        <taxon>Spermatophyta</taxon>
        <taxon>Magnoliopsida</taxon>
        <taxon>eudicotyledons</taxon>
        <taxon>Gunneridae</taxon>
        <taxon>Pentapetalae</taxon>
        <taxon>rosids</taxon>
        <taxon>fabids</taxon>
        <taxon>Rosales</taxon>
        <taxon>Cannabaceae</taxon>
        <taxon>Cannabis</taxon>
    </lineage>
</organism>
<accession>A0A7J6GPZ6</accession>
<dbReference type="EMBL" id="JAATIP010000046">
    <property type="protein sequence ID" value="KAF4384967.1"/>
    <property type="molecule type" value="Genomic_DNA"/>
</dbReference>